<feature type="signal peptide" evidence="2">
    <location>
        <begin position="1"/>
        <end position="19"/>
    </location>
</feature>
<dbReference type="RefSeq" id="WP_257927067.1">
    <property type="nucleotide sequence ID" value="NZ_JAMXQV010000047.1"/>
</dbReference>
<sequence>MWGKVLTVALLATTLTACTSDEPVAAPPPPPATTSTTPPPPPPDSFHGLAKTPCATLSDTQREDLKKQGVPLLPGEPDEHNRPVNCLYGDYANRPSGSFMAWVIYQEGRSMKELEDDHARGFSKEYWKPAEFAGHQAVAYTHQGSPENCDIAIAVADATVVVQLIHFDDMASRETHSCKATTKVATEVVKTIDSRS</sequence>
<comment type="caution">
    <text evidence="3">The sequence shown here is derived from an EMBL/GenBank/DDBJ whole genome shotgun (WGS) entry which is preliminary data.</text>
</comment>
<evidence type="ECO:0000313" key="3">
    <source>
        <dbReference type="EMBL" id="MCR6490502.1"/>
    </source>
</evidence>
<dbReference type="Pfam" id="PF12079">
    <property type="entry name" value="DUF3558"/>
    <property type="match status" value="1"/>
</dbReference>
<name>A0A9X2NPG1_9PSEU</name>
<feature type="region of interest" description="Disordered" evidence="1">
    <location>
        <begin position="20"/>
        <end position="50"/>
    </location>
</feature>
<dbReference type="InterPro" id="IPR024520">
    <property type="entry name" value="DUF3558"/>
</dbReference>
<evidence type="ECO:0000313" key="4">
    <source>
        <dbReference type="Proteomes" id="UP001144096"/>
    </source>
</evidence>
<keyword evidence="2" id="KW-0732">Signal</keyword>
<accession>A0A9X2NPG1</accession>
<evidence type="ECO:0000256" key="2">
    <source>
        <dbReference type="SAM" id="SignalP"/>
    </source>
</evidence>
<organism evidence="3 4">
    <name type="scientific">Amycolatopsis iheyensis</name>
    <dbReference type="NCBI Taxonomy" id="2945988"/>
    <lineage>
        <taxon>Bacteria</taxon>
        <taxon>Bacillati</taxon>
        <taxon>Actinomycetota</taxon>
        <taxon>Actinomycetes</taxon>
        <taxon>Pseudonocardiales</taxon>
        <taxon>Pseudonocardiaceae</taxon>
        <taxon>Amycolatopsis</taxon>
    </lineage>
</organism>
<feature type="chain" id="PRO_5040819916" evidence="2">
    <location>
        <begin position="20"/>
        <end position="196"/>
    </location>
</feature>
<gene>
    <name evidence="3" type="ORF">M8542_47635</name>
</gene>
<feature type="compositionally biased region" description="Pro residues" evidence="1">
    <location>
        <begin position="25"/>
        <end position="44"/>
    </location>
</feature>
<keyword evidence="4" id="KW-1185">Reference proteome</keyword>
<protein>
    <submittedName>
        <fullName evidence="3">DUF3558 domain-containing protein</fullName>
    </submittedName>
</protein>
<reference evidence="3" key="1">
    <citation type="submission" date="2022-06" db="EMBL/GenBank/DDBJ databases">
        <title>Amycolatopsis iheyaensis sp. nov., a new species of the genus Amycolatopsis isolated from soil in Iheya island, Japan.</title>
        <authorList>
            <person name="Ngamcharungchit C."/>
            <person name="Kanto H."/>
            <person name="Take A."/>
            <person name="Intra B."/>
            <person name="Matsumoto A."/>
            <person name="Panbangred W."/>
            <person name="Inahashi Y."/>
        </authorList>
    </citation>
    <scope>NUCLEOTIDE SEQUENCE</scope>
    <source>
        <strain evidence="3">OK19-0408</strain>
    </source>
</reference>
<dbReference type="PROSITE" id="PS51257">
    <property type="entry name" value="PROKAR_LIPOPROTEIN"/>
    <property type="match status" value="1"/>
</dbReference>
<dbReference type="EMBL" id="JAMXQV010000047">
    <property type="protein sequence ID" value="MCR6490502.1"/>
    <property type="molecule type" value="Genomic_DNA"/>
</dbReference>
<dbReference type="AlphaFoldDB" id="A0A9X2NPG1"/>
<evidence type="ECO:0000256" key="1">
    <source>
        <dbReference type="SAM" id="MobiDB-lite"/>
    </source>
</evidence>
<dbReference type="Proteomes" id="UP001144096">
    <property type="component" value="Unassembled WGS sequence"/>
</dbReference>
<proteinExistence type="predicted"/>